<dbReference type="Gene3D" id="2.115.10.20">
    <property type="entry name" value="Glycosyl hydrolase domain, family 43"/>
    <property type="match status" value="1"/>
</dbReference>
<dbReference type="InterPro" id="IPR023296">
    <property type="entry name" value="Glyco_hydro_beta-prop_sf"/>
</dbReference>
<feature type="signal peptide" evidence="1">
    <location>
        <begin position="1"/>
        <end position="27"/>
    </location>
</feature>
<dbReference type="EMBL" id="AMCW01000089">
    <property type="protein sequence ID" value="EKK01577.1"/>
    <property type="molecule type" value="Genomic_DNA"/>
</dbReference>
<dbReference type="AlphaFoldDB" id="K5D4I2"/>
<feature type="chain" id="PRO_5003882762" evidence="1">
    <location>
        <begin position="28"/>
        <end position="508"/>
    </location>
</feature>
<dbReference type="SUPFAM" id="SSF75005">
    <property type="entry name" value="Arabinanase/levansucrase/invertase"/>
    <property type="match status" value="1"/>
</dbReference>
<evidence type="ECO:0000313" key="3">
    <source>
        <dbReference type="Proteomes" id="UP000007993"/>
    </source>
</evidence>
<accession>K5D4I2</accession>
<dbReference type="PATRIC" id="fig|993517.3.peg.3286"/>
<protein>
    <submittedName>
        <fullName evidence="2">Uncharacterized protein</fullName>
    </submittedName>
</protein>
<keyword evidence="1" id="KW-0732">Signal</keyword>
<name>K5D4I2_RHOBT</name>
<proteinExistence type="predicted"/>
<reference evidence="2 3" key="1">
    <citation type="journal article" date="2013" name="Mar. Genomics">
        <title>Expression of sulfatases in Rhodopirellula baltica and the diversity of sulfatases in the genus Rhodopirellula.</title>
        <authorList>
            <person name="Wegner C.E."/>
            <person name="Richter-Heitmann T."/>
            <person name="Klindworth A."/>
            <person name="Klockow C."/>
            <person name="Richter M."/>
            <person name="Achstetter T."/>
            <person name="Glockner F.O."/>
            <person name="Harder J."/>
        </authorList>
    </citation>
    <scope>NUCLEOTIDE SEQUENCE [LARGE SCALE GENOMIC DNA]</scope>
    <source>
        <strain evidence="2 3">SH28</strain>
    </source>
</reference>
<sequence>MKSRRSLSTFLTASLIVVVCCPNPAMSDEAWRIETQEEWTAGLKSSTDIKVENGQAVPTVKHATLKSELKSFPTKQSAKSIVVTQSADWLNWEPAGNLGPVNLGDAPVMLSLGPNDYWMFGRYGNGRNRKDRSKETPFQPESATLDGFEMPLTTTPFANQYDAPGGLKKRLGGYHAWQSRDMVNWVHHGPITEGFAKWMTTAEFADGKAYFYYDFPNDQDPHVYVDSDLFDGVPGENKGMAYDDPTHGSDCAIIRDLDGRFHLILEDWSPINAQKHAWDSPLAVHAVSPDGVQDFKALSPPIDERTKPTRKIGTYKHPHWLKENPERFKTNIAKYQIHEPEQDAYGDWAAISIGGQYYLFCDYDPADSKSMSVGWFTSKSIDEPFTWCGNIGKGHPDPDIMFAEGKFYLATQQAMDFVSDGPWVDGVQIRVGVDVDQDQSIDQWTEWTTIKENYDHVPGFAKQVSRTQAELDLSGLPDGSGFQFEIKLEDTTENEFKPVLESVELTLN</sequence>
<dbReference type="RefSeq" id="WP_007332723.1">
    <property type="nucleotide sequence ID" value="NZ_AMCW01000089.1"/>
</dbReference>
<comment type="caution">
    <text evidence="2">The sequence shown here is derived from an EMBL/GenBank/DDBJ whole genome shotgun (WGS) entry which is preliminary data.</text>
</comment>
<organism evidence="2 3">
    <name type="scientific">Rhodopirellula baltica SH28</name>
    <dbReference type="NCBI Taxonomy" id="993517"/>
    <lineage>
        <taxon>Bacteria</taxon>
        <taxon>Pseudomonadati</taxon>
        <taxon>Planctomycetota</taxon>
        <taxon>Planctomycetia</taxon>
        <taxon>Pirellulales</taxon>
        <taxon>Pirellulaceae</taxon>
        <taxon>Rhodopirellula</taxon>
    </lineage>
</organism>
<evidence type="ECO:0000313" key="2">
    <source>
        <dbReference type="EMBL" id="EKK01577.1"/>
    </source>
</evidence>
<evidence type="ECO:0000256" key="1">
    <source>
        <dbReference type="SAM" id="SignalP"/>
    </source>
</evidence>
<gene>
    <name evidence="2" type="ORF">RBSH_03030</name>
</gene>
<dbReference type="Proteomes" id="UP000007993">
    <property type="component" value="Unassembled WGS sequence"/>
</dbReference>